<dbReference type="Pfam" id="PF01607">
    <property type="entry name" value="CBM_14"/>
    <property type="match status" value="2"/>
</dbReference>
<accession>A0A084VUN7</accession>
<keyword evidence="5" id="KW-0325">Glycoprotein</keyword>
<keyword evidence="3" id="KW-0677">Repeat</keyword>
<evidence type="ECO:0000256" key="1">
    <source>
        <dbReference type="ARBA" id="ARBA00022669"/>
    </source>
</evidence>
<dbReference type="PANTHER" id="PTHR23301:SF0">
    <property type="entry name" value="CHITIN-BINDING TYPE-2 DOMAIN-CONTAINING PROTEIN-RELATED"/>
    <property type="match status" value="1"/>
</dbReference>
<dbReference type="EMBL" id="ATLV01016976">
    <property type="status" value="NOT_ANNOTATED_CDS"/>
    <property type="molecule type" value="Genomic_DNA"/>
</dbReference>
<feature type="signal peptide" evidence="7">
    <location>
        <begin position="1"/>
        <end position="33"/>
    </location>
</feature>
<dbReference type="GO" id="GO:0008061">
    <property type="term" value="F:chitin binding"/>
    <property type="evidence" value="ECO:0007669"/>
    <property type="project" value="UniProtKB-KW"/>
</dbReference>
<feature type="region of interest" description="Disordered" evidence="6">
    <location>
        <begin position="98"/>
        <end position="130"/>
    </location>
</feature>
<protein>
    <recommendedName>
        <fullName evidence="8">Chitin-binding type-2 domain-containing protein</fullName>
    </recommendedName>
</protein>
<feature type="domain" description="Chitin-binding type-2" evidence="8">
    <location>
        <begin position="127"/>
        <end position="187"/>
    </location>
</feature>
<evidence type="ECO:0000256" key="4">
    <source>
        <dbReference type="ARBA" id="ARBA00023157"/>
    </source>
</evidence>
<dbReference type="OMA" id="QVIFMAS"/>
<name>A0A084VUN7_ANOSI</name>
<dbReference type="SMART" id="SM00494">
    <property type="entry name" value="ChtBD2"/>
    <property type="match status" value="2"/>
</dbReference>
<evidence type="ECO:0000256" key="5">
    <source>
        <dbReference type="ARBA" id="ARBA00023180"/>
    </source>
</evidence>
<dbReference type="PROSITE" id="PS50940">
    <property type="entry name" value="CHIT_BIND_II"/>
    <property type="match status" value="2"/>
</dbReference>
<evidence type="ECO:0000256" key="6">
    <source>
        <dbReference type="SAM" id="MobiDB-lite"/>
    </source>
</evidence>
<keyword evidence="4" id="KW-1015">Disulfide bond</keyword>
<dbReference type="InterPro" id="IPR002557">
    <property type="entry name" value="Chitin-bd_dom"/>
</dbReference>
<evidence type="ECO:0000313" key="9">
    <source>
        <dbReference type="EMBL" id="KFB41681.1"/>
    </source>
</evidence>
<evidence type="ECO:0000313" key="11">
    <source>
        <dbReference type="Proteomes" id="UP000030765"/>
    </source>
</evidence>
<dbReference type="GO" id="GO:0005576">
    <property type="term" value="C:extracellular region"/>
    <property type="evidence" value="ECO:0007669"/>
    <property type="project" value="InterPro"/>
</dbReference>
<organism evidence="9">
    <name type="scientific">Anopheles sinensis</name>
    <name type="common">Mosquito</name>
    <dbReference type="NCBI Taxonomy" id="74873"/>
    <lineage>
        <taxon>Eukaryota</taxon>
        <taxon>Metazoa</taxon>
        <taxon>Ecdysozoa</taxon>
        <taxon>Arthropoda</taxon>
        <taxon>Hexapoda</taxon>
        <taxon>Insecta</taxon>
        <taxon>Pterygota</taxon>
        <taxon>Neoptera</taxon>
        <taxon>Endopterygota</taxon>
        <taxon>Diptera</taxon>
        <taxon>Nematocera</taxon>
        <taxon>Culicoidea</taxon>
        <taxon>Culicidae</taxon>
        <taxon>Anophelinae</taxon>
        <taxon>Anopheles</taxon>
    </lineage>
</organism>
<sequence length="193" mass="20821">MATARNCSTYSAGCTVQLVLHTLVLLLLPVVSAQDFDPMVICQGKPDDTTVMNPVSCQLFMICKNNYPAESGQCPDNMLFNAAMGYCDFPDNVDCGSLPRPPGIEQPSETPPEATTTTTPPVSETPGESCPAVDDPVVPMYLSVLDDCSAYVLCYHGNPLKMKCPVGLEWNRQDSMCDTPQNAKCQVDLTTGE</sequence>
<dbReference type="VEuPathDB" id="VectorBase:ASIC009309"/>
<feature type="domain" description="Chitin-binding type-2" evidence="8">
    <location>
        <begin position="39"/>
        <end position="97"/>
    </location>
</feature>
<evidence type="ECO:0000256" key="2">
    <source>
        <dbReference type="ARBA" id="ARBA00022729"/>
    </source>
</evidence>
<gene>
    <name evidence="9" type="ORF">ZHAS_00009309</name>
</gene>
<dbReference type="Proteomes" id="UP000030765">
    <property type="component" value="Unassembled WGS sequence"/>
</dbReference>
<dbReference type="OrthoDB" id="6020543at2759"/>
<keyword evidence="1" id="KW-0147">Chitin-binding</keyword>
<dbReference type="EMBL" id="KE525139">
    <property type="protein sequence ID" value="KFB41681.1"/>
    <property type="molecule type" value="Genomic_DNA"/>
</dbReference>
<dbReference type="PANTHER" id="PTHR23301">
    <property type="entry name" value="CHITIN BINDING PERITROPHIN-A"/>
    <property type="match status" value="1"/>
</dbReference>
<dbReference type="AlphaFoldDB" id="A0A084VUN7"/>
<evidence type="ECO:0000259" key="8">
    <source>
        <dbReference type="PROSITE" id="PS50940"/>
    </source>
</evidence>
<dbReference type="InterPro" id="IPR036508">
    <property type="entry name" value="Chitin-bd_dom_sf"/>
</dbReference>
<proteinExistence type="predicted"/>
<evidence type="ECO:0000256" key="3">
    <source>
        <dbReference type="ARBA" id="ARBA00022737"/>
    </source>
</evidence>
<dbReference type="Gene3D" id="2.170.140.10">
    <property type="entry name" value="Chitin binding domain"/>
    <property type="match status" value="2"/>
</dbReference>
<dbReference type="STRING" id="74873.A0A084VUN7"/>
<keyword evidence="2 7" id="KW-0732">Signal</keyword>
<evidence type="ECO:0000313" key="10">
    <source>
        <dbReference type="EnsemblMetazoa" id="ASIC009309-PA"/>
    </source>
</evidence>
<dbReference type="InterPro" id="IPR051940">
    <property type="entry name" value="Chitin_bind-dev_reg"/>
</dbReference>
<feature type="chain" id="PRO_5001783955" description="Chitin-binding type-2 domain-containing protein" evidence="7">
    <location>
        <begin position="34"/>
        <end position="193"/>
    </location>
</feature>
<evidence type="ECO:0000256" key="7">
    <source>
        <dbReference type="SAM" id="SignalP"/>
    </source>
</evidence>
<keyword evidence="11" id="KW-1185">Reference proteome</keyword>
<feature type="compositionally biased region" description="Low complexity" evidence="6">
    <location>
        <begin position="105"/>
        <end position="129"/>
    </location>
</feature>
<dbReference type="EnsemblMetazoa" id="ASIC009309-RA">
    <property type="protein sequence ID" value="ASIC009309-PA"/>
    <property type="gene ID" value="ASIC009309"/>
</dbReference>
<dbReference type="SUPFAM" id="SSF57625">
    <property type="entry name" value="Invertebrate chitin-binding proteins"/>
    <property type="match status" value="2"/>
</dbReference>
<reference evidence="10" key="2">
    <citation type="submission" date="2020-05" db="UniProtKB">
        <authorList>
            <consortium name="EnsemblMetazoa"/>
        </authorList>
    </citation>
    <scope>IDENTIFICATION</scope>
</reference>
<reference evidence="9 11" key="1">
    <citation type="journal article" date="2014" name="BMC Genomics">
        <title>Genome sequence of Anopheles sinensis provides insight into genetics basis of mosquito competence for malaria parasites.</title>
        <authorList>
            <person name="Zhou D."/>
            <person name="Zhang D."/>
            <person name="Ding G."/>
            <person name="Shi L."/>
            <person name="Hou Q."/>
            <person name="Ye Y."/>
            <person name="Xu Y."/>
            <person name="Zhou H."/>
            <person name="Xiong C."/>
            <person name="Li S."/>
            <person name="Yu J."/>
            <person name="Hong S."/>
            <person name="Yu X."/>
            <person name="Zou P."/>
            <person name="Chen C."/>
            <person name="Chang X."/>
            <person name="Wang W."/>
            <person name="Lv Y."/>
            <person name="Sun Y."/>
            <person name="Ma L."/>
            <person name="Shen B."/>
            <person name="Zhu C."/>
        </authorList>
    </citation>
    <scope>NUCLEOTIDE SEQUENCE [LARGE SCALE GENOMIC DNA]</scope>
</reference>